<dbReference type="SMART" id="SM01198">
    <property type="entry name" value="FBA"/>
    <property type="match status" value="2"/>
</dbReference>
<evidence type="ECO:0000259" key="2">
    <source>
        <dbReference type="PROSITE" id="PS51114"/>
    </source>
</evidence>
<evidence type="ECO:0000313" key="4">
    <source>
        <dbReference type="Proteomes" id="UP000310200"/>
    </source>
</evidence>
<feature type="domain" description="FBA" evidence="2">
    <location>
        <begin position="75"/>
        <end position="334"/>
    </location>
</feature>
<keyword evidence="4" id="KW-1185">Reference proteome</keyword>
<dbReference type="Pfam" id="PF12937">
    <property type="entry name" value="F-box-like"/>
    <property type="match status" value="3"/>
</dbReference>
<feature type="domain" description="FBA" evidence="2">
    <location>
        <begin position="413"/>
        <end position="588"/>
    </location>
</feature>
<dbReference type="GO" id="GO:0036503">
    <property type="term" value="P:ERAD pathway"/>
    <property type="evidence" value="ECO:0007669"/>
    <property type="project" value="TreeGrafter"/>
</dbReference>
<dbReference type="PROSITE" id="PS50181">
    <property type="entry name" value="FBOX"/>
    <property type="match status" value="2"/>
</dbReference>
<dbReference type="PANTHER" id="PTHR12125:SF5">
    <property type="entry name" value="F-BOX DOMAIN-CONTAINING PROTEIN"/>
    <property type="match status" value="1"/>
</dbReference>
<proteinExistence type="predicted"/>
<dbReference type="STRING" id="300112.A0A4S2K962"/>
<dbReference type="Gene3D" id="2.60.120.260">
    <property type="entry name" value="Galactose-binding domain-like"/>
    <property type="match status" value="4"/>
</dbReference>
<dbReference type="AlphaFoldDB" id="A0A4S2K962"/>
<evidence type="ECO:0000259" key="1">
    <source>
        <dbReference type="PROSITE" id="PS50181"/>
    </source>
</evidence>
<reference evidence="3 4" key="1">
    <citation type="journal article" date="2019" name="Philos. Trans. R. Soc. Lond., B, Biol. Sci.">
        <title>Ant behaviour and brain gene expression of defending hosts depend on the ecological success of the intruding social parasite.</title>
        <authorList>
            <person name="Kaur R."/>
            <person name="Stoldt M."/>
            <person name="Jongepier E."/>
            <person name="Feldmeyer B."/>
            <person name="Menzel F."/>
            <person name="Bornberg-Bauer E."/>
            <person name="Foitzik S."/>
        </authorList>
    </citation>
    <scope>NUCLEOTIDE SEQUENCE [LARGE SCALE GENOMIC DNA]</scope>
    <source>
        <tissue evidence="3">Whole body</tissue>
    </source>
</reference>
<sequence>MFDEEDNNGLVLGDKYLAVKVLIEIFCHADCETLLSCQLVCRRWKMLMNHVWHKKTEQTLGKPFPWNDKMPWTVYYLACTRESYERNLVKNHSGALYMKYWNLTQNGGDQWRVERPPAGIPDLPDPFTYPGHLSTIYRGIVSEWYGCRWDCPAEYQLRVKLLRRDNTMIDEFLFRDVLEGEKLNRWLKMMGQFSATPSSSRVMFDEEDNNGLVLCDKYLPVEVLIEIFCHVDCKTLLRCQLVCKRWKMLMNHVWHKKTEWTLGKPFPWNDQMPWTAYYLACTKKPYEKNLITHVFKNYGPGLRRISFEHSGKDRSFWAGHYGSKMAGACVCVRSPSRVMFDEEDNNGLVLCDKYLPAEVLIEIFCHADCKTLLRCQLVCKRWKMLINHVWHKKTERTLGKPFLWDDKMPWTVYYLACTKKPYERNLVKNHSGAESLRHWDATVPWDRTYGWLVTESPWTVAEPPVGMPQLPQTEPLFKDRQICFTTTHKDCKKVQVIILRDEGIHPYILDTYQPPIEVSEWYGCRLECPAVYQLRVTLYHNDETIMDQFLFRDVIKRRKRNQWLKELPSSTVETIEQRVFGENIITVV</sequence>
<dbReference type="SUPFAM" id="SSF81383">
    <property type="entry name" value="F-box domain"/>
    <property type="match status" value="3"/>
</dbReference>
<organism evidence="3 4">
    <name type="scientific">Temnothorax longispinosus</name>
    <dbReference type="NCBI Taxonomy" id="300112"/>
    <lineage>
        <taxon>Eukaryota</taxon>
        <taxon>Metazoa</taxon>
        <taxon>Ecdysozoa</taxon>
        <taxon>Arthropoda</taxon>
        <taxon>Hexapoda</taxon>
        <taxon>Insecta</taxon>
        <taxon>Pterygota</taxon>
        <taxon>Neoptera</taxon>
        <taxon>Endopterygota</taxon>
        <taxon>Hymenoptera</taxon>
        <taxon>Apocrita</taxon>
        <taxon>Aculeata</taxon>
        <taxon>Formicoidea</taxon>
        <taxon>Formicidae</taxon>
        <taxon>Myrmicinae</taxon>
        <taxon>Temnothorax</taxon>
    </lineage>
</organism>
<gene>
    <name evidence="3" type="ORF">DBV15_08516</name>
</gene>
<dbReference type="PANTHER" id="PTHR12125">
    <property type="entry name" value="F-BOX ONLY PROTEIN 6-LIKE PROTEIN"/>
    <property type="match status" value="1"/>
</dbReference>
<dbReference type="GO" id="GO:0005737">
    <property type="term" value="C:cytoplasm"/>
    <property type="evidence" value="ECO:0007669"/>
    <property type="project" value="TreeGrafter"/>
</dbReference>
<feature type="domain" description="F-box" evidence="1">
    <location>
        <begin position="219"/>
        <end position="257"/>
    </location>
</feature>
<dbReference type="GO" id="GO:0006516">
    <property type="term" value="P:glycoprotein catabolic process"/>
    <property type="evidence" value="ECO:0007669"/>
    <property type="project" value="TreeGrafter"/>
</dbReference>
<feature type="domain" description="F-box" evidence="1">
    <location>
        <begin position="355"/>
        <end position="393"/>
    </location>
</feature>
<dbReference type="CDD" id="cd09917">
    <property type="entry name" value="F-box_SF"/>
    <property type="match status" value="1"/>
</dbReference>
<dbReference type="Proteomes" id="UP000310200">
    <property type="component" value="Unassembled WGS sequence"/>
</dbReference>
<dbReference type="GO" id="GO:0031146">
    <property type="term" value="P:SCF-dependent proteasomal ubiquitin-dependent protein catabolic process"/>
    <property type="evidence" value="ECO:0007669"/>
    <property type="project" value="TreeGrafter"/>
</dbReference>
<dbReference type="InterPro" id="IPR036047">
    <property type="entry name" value="F-box-like_dom_sf"/>
</dbReference>
<dbReference type="Gene3D" id="1.20.1280.50">
    <property type="match status" value="2"/>
</dbReference>
<accession>A0A4S2K962</accession>
<protein>
    <recommendedName>
        <fullName evidence="5">F-box only protein 6</fullName>
    </recommendedName>
</protein>
<dbReference type="InterPro" id="IPR008979">
    <property type="entry name" value="Galactose-bd-like_sf"/>
</dbReference>
<dbReference type="Pfam" id="PF04300">
    <property type="entry name" value="FBA"/>
    <property type="match status" value="3"/>
</dbReference>
<dbReference type="InterPro" id="IPR039752">
    <property type="entry name" value="F-box_only"/>
</dbReference>
<dbReference type="InterPro" id="IPR007397">
    <property type="entry name" value="F-box-assoc_dom"/>
</dbReference>
<dbReference type="SMART" id="SM00256">
    <property type="entry name" value="FBOX"/>
    <property type="match status" value="3"/>
</dbReference>
<dbReference type="EMBL" id="QBLH01003176">
    <property type="protein sequence ID" value="TGZ43809.1"/>
    <property type="molecule type" value="Genomic_DNA"/>
</dbReference>
<name>A0A4S2K962_9HYME</name>
<evidence type="ECO:0008006" key="5">
    <source>
        <dbReference type="Google" id="ProtNLM"/>
    </source>
</evidence>
<evidence type="ECO:0000313" key="3">
    <source>
        <dbReference type="EMBL" id="TGZ43809.1"/>
    </source>
</evidence>
<dbReference type="PROSITE" id="PS51114">
    <property type="entry name" value="FBA"/>
    <property type="match status" value="2"/>
</dbReference>
<comment type="caution">
    <text evidence="3">The sequence shown here is derived from an EMBL/GenBank/DDBJ whole genome shotgun (WGS) entry which is preliminary data.</text>
</comment>
<dbReference type="InterPro" id="IPR001810">
    <property type="entry name" value="F-box_dom"/>
</dbReference>
<dbReference type="GO" id="GO:0019005">
    <property type="term" value="C:SCF ubiquitin ligase complex"/>
    <property type="evidence" value="ECO:0007669"/>
    <property type="project" value="TreeGrafter"/>
</dbReference>
<dbReference type="GO" id="GO:0061630">
    <property type="term" value="F:ubiquitin protein ligase activity"/>
    <property type="evidence" value="ECO:0007669"/>
    <property type="project" value="TreeGrafter"/>
</dbReference>
<dbReference type="SUPFAM" id="SSF49785">
    <property type="entry name" value="Galactose-binding domain-like"/>
    <property type="match status" value="3"/>
</dbReference>